<dbReference type="PROSITE" id="PS51192">
    <property type="entry name" value="HELICASE_ATP_BIND_1"/>
    <property type="match status" value="1"/>
</dbReference>
<evidence type="ECO:0000259" key="8">
    <source>
        <dbReference type="PROSITE" id="PS51192"/>
    </source>
</evidence>
<protein>
    <submittedName>
        <fullName evidence="10">DEAD/DEAH box helicase</fullName>
    </submittedName>
</protein>
<evidence type="ECO:0000259" key="9">
    <source>
        <dbReference type="PROSITE" id="PS51194"/>
    </source>
</evidence>
<evidence type="ECO:0000256" key="2">
    <source>
        <dbReference type="ARBA" id="ARBA00022801"/>
    </source>
</evidence>
<dbReference type="InterPro" id="IPR012677">
    <property type="entry name" value="Nucleotide-bd_a/b_plait_sf"/>
</dbReference>
<comment type="similarity">
    <text evidence="5 6">Belongs to the DEAD box helicase family.</text>
</comment>
<dbReference type="GO" id="GO:0016787">
    <property type="term" value="F:hydrolase activity"/>
    <property type="evidence" value="ECO:0007669"/>
    <property type="project" value="UniProtKB-KW"/>
</dbReference>
<keyword evidence="4 6" id="KW-0067">ATP-binding</keyword>
<dbReference type="GO" id="GO:0005524">
    <property type="term" value="F:ATP binding"/>
    <property type="evidence" value="ECO:0007669"/>
    <property type="project" value="UniProtKB-KW"/>
</dbReference>
<evidence type="ECO:0000256" key="3">
    <source>
        <dbReference type="ARBA" id="ARBA00022806"/>
    </source>
</evidence>
<keyword evidence="2 6" id="KW-0378">Hydrolase</keyword>
<evidence type="ECO:0000313" key="10">
    <source>
        <dbReference type="EMBL" id="MTJ05940.1"/>
    </source>
</evidence>
<dbReference type="RefSeq" id="WP_273251197.1">
    <property type="nucleotide sequence ID" value="NZ_VENJ01000031.1"/>
</dbReference>
<keyword evidence="1 6" id="KW-0547">Nucleotide-binding</keyword>
<dbReference type="InterPro" id="IPR000629">
    <property type="entry name" value="RNA-helicase_DEAD-box_CS"/>
</dbReference>
<dbReference type="AlphaFoldDB" id="A0A7C9LQZ5"/>
<evidence type="ECO:0000313" key="11">
    <source>
        <dbReference type="Proteomes" id="UP000483078"/>
    </source>
</evidence>
<dbReference type="Gene3D" id="3.40.50.300">
    <property type="entry name" value="P-loop containing nucleotide triphosphate hydrolases"/>
    <property type="match status" value="2"/>
</dbReference>
<gene>
    <name evidence="10" type="ORF">FH759_14830</name>
</gene>
<dbReference type="InterPro" id="IPR014001">
    <property type="entry name" value="Helicase_ATP-bd"/>
</dbReference>
<dbReference type="SMART" id="SM00487">
    <property type="entry name" value="DEXDc"/>
    <property type="match status" value="1"/>
</dbReference>
<evidence type="ECO:0000256" key="7">
    <source>
        <dbReference type="SAM" id="MobiDB-lite"/>
    </source>
</evidence>
<dbReference type="Pfam" id="PF00270">
    <property type="entry name" value="DEAD"/>
    <property type="match status" value="1"/>
</dbReference>
<feature type="region of interest" description="Disordered" evidence="7">
    <location>
        <begin position="521"/>
        <end position="689"/>
    </location>
</feature>
<dbReference type="GO" id="GO:0005829">
    <property type="term" value="C:cytosol"/>
    <property type="evidence" value="ECO:0007669"/>
    <property type="project" value="TreeGrafter"/>
</dbReference>
<dbReference type="Proteomes" id="UP000483078">
    <property type="component" value="Unassembled WGS sequence"/>
</dbReference>
<dbReference type="InterPro" id="IPR044742">
    <property type="entry name" value="DEAD/DEAH_RhlB"/>
</dbReference>
<accession>A0A7C9LQZ5</accession>
<dbReference type="PROSITE" id="PS51194">
    <property type="entry name" value="HELICASE_CTER"/>
    <property type="match status" value="1"/>
</dbReference>
<keyword evidence="3 6" id="KW-0347">Helicase</keyword>
<dbReference type="InterPro" id="IPR050079">
    <property type="entry name" value="DEAD_box_RNA_helicase"/>
</dbReference>
<dbReference type="CDD" id="cd12252">
    <property type="entry name" value="RRM_DbpA"/>
    <property type="match status" value="1"/>
</dbReference>
<dbReference type="EMBL" id="VENJ01000031">
    <property type="protein sequence ID" value="MTJ05940.1"/>
    <property type="molecule type" value="Genomic_DNA"/>
</dbReference>
<feature type="domain" description="Helicase C-terminal" evidence="9">
    <location>
        <begin position="229"/>
        <end position="374"/>
    </location>
</feature>
<dbReference type="SMART" id="SM00490">
    <property type="entry name" value="HELICc"/>
    <property type="match status" value="1"/>
</dbReference>
<evidence type="ECO:0000256" key="1">
    <source>
        <dbReference type="ARBA" id="ARBA00022741"/>
    </source>
</evidence>
<dbReference type="GO" id="GO:0003724">
    <property type="term" value="F:RNA helicase activity"/>
    <property type="evidence" value="ECO:0007669"/>
    <property type="project" value="TreeGrafter"/>
</dbReference>
<dbReference type="InterPro" id="IPR011545">
    <property type="entry name" value="DEAD/DEAH_box_helicase_dom"/>
</dbReference>
<dbReference type="PANTHER" id="PTHR47959:SF1">
    <property type="entry name" value="ATP-DEPENDENT RNA HELICASE DBPA"/>
    <property type="match status" value="1"/>
</dbReference>
<dbReference type="CDD" id="cd00268">
    <property type="entry name" value="DEADc"/>
    <property type="match status" value="1"/>
</dbReference>
<comment type="caution">
    <text evidence="10">The sequence shown here is derived from an EMBL/GenBank/DDBJ whole genome shotgun (WGS) entry which is preliminary data.</text>
</comment>
<dbReference type="InterPro" id="IPR005580">
    <property type="entry name" value="DbpA/CsdA_RNA-bd_dom"/>
</dbReference>
<sequence length="689" mass="72557">MMKPLAEALARQGYDTLTPVQTEMTRPDLIGTDLLVSAQTGSGKTVGFGLAIAPTLLDDGGALPAAGTPLALIIAPTRELALQVRREFQWLYADCGAVIASCVGGMDMRDERRALDRGAHVVVATPGRLVDHIKRGSLDMSAIRAVVLDEADEMLDLGFREDLEFILAAAPDTRRTLMFSATVPPGIVALSRDYLSADAQRVTTTGGASQHADIAYRALRVAHDGTEGAIINLLRHSDARNAIVFCNTRATVNRLTARFHNRGFAVVALSGELTQTERSHALQAMRDGRARVCVATDVAARGIDLPGLELVIHADLPSNADTLLHRSGRTGRAGNKGLSALIVPPRARGKAERLLRTARITAEWGLPPSAEEVRARDEERLLADPLWSAPVTKGEADMVARITAAHSPEQIAAACLRLFTAQHSAPEDLPTPEERPQKREDTRAAFGPSAWIKLSIGANDRAEARWLLPMLCRAGGLSKGDIGAIRVSDTATHVELAAPRLPAFLSAIGPDGVLEDGVTATVADAPTNTSRPPRAPSRAPRGPKKPHRGQAPADGAQTPPRKPRAKGKPPTDAPPKPAKPEPRDEAVHSAYKKPPARAPKGAPGKGAPGKPPAGKPAGKPAAKPAAPASDKKSDKKPADAAKPAPKYRKGAADASARLGSRGKTGKGGKGGKPGTRAARGPNAVPKRRK</sequence>
<evidence type="ECO:0000256" key="5">
    <source>
        <dbReference type="ARBA" id="ARBA00038437"/>
    </source>
</evidence>
<proteinExistence type="inferred from homology"/>
<evidence type="ECO:0000256" key="6">
    <source>
        <dbReference type="RuleBase" id="RU000492"/>
    </source>
</evidence>
<feature type="compositionally biased region" description="Low complexity" evidence="7">
    <location>
        <begin position="615"/>
        <end position="628"/>
    </location>
</feature>
<dbReference type="GO" id="GO:0003676">
    <property type="term" value="F:nucleic acid binding"/>
    <property type="evidence" value="ECO:0007669"/>
    <property type="project" value="InterPro"/>
</dbReference>
<dbReference type="PANTHER" id="PTHR47959">
    <property type="entry name" value="ATP-DEPENDENT RNA HELICASE RHLE-RELATED"/>
    <property type="match status" value="1"/>
</dbReference>
<name>A0A7C9LQZ5_9RHOB</name>
<dbReference type="Gene3D" id="3.30.70.330">
    <property type="match status" value="1"/>
</dbReference>
<evidence type="ECO:0000256" key="4">
    <source>
        <dbReference type="ARBA" id="ARBA00022840"/>
    </source>
</evidence>
<dbReference type="InterPro" id="IPR001650">
    <property type="entry name" value="Helicase_C-like"/>
</dbReference>
<dbReference type="PROSITE" id="PS00039">
    <property type="entry name" value="DEAD_ATP_HELICASE"/>
    <property type="match status" value="1"/>
</dbReference>
<dbReference type="InterPro" id="IPR027417">
    <property type="entry name" value="P-loop_NTPase"/>
</dbReference>
<organism evidence="10 11">
    <name type="scientific">Sediminimonas qiaohouensis</name>
    <dbReference type="NCBI Taxonomy" id="552061"/>
    <lineage>
        <taxon>Bacteria</taxon>
        <taxon>Pseudomonadati</taxon>
        <taxon>Pseudomonadota</taxon>
        <taxon>Alphaproteobacteria</taxon>
        <taxon>Rhodobacterales</taxon>
        <taxon>Roseobacteraceae</taxon>
        <taxon>Sediminimonas</taxon>
    </lineage>
</organism>
<reference evidence="10 11" key="1">
    <citation type="submission" date="2019-06" db="EMBL/GenBank/DDBJ databases">
        <title>Enrichment of Autotrophic Halophilic Microorganisms from Red Sea Brine Pool Using Microbial Electrosynthesis System.</title>
        <authorList>
            <person name="Alqahtani M.F."/>
            <person name="Bajracharya S."/>
            <person name="Katuri K.P."/>
            <person name="Ali M."/>
            <person name="Saikaly P.E."/>
        </authorList>
    </citation>
    <scope>NUCLEOTIDE SEQUENCE [LARGE SCALE GENOMIC DNA]</scope>
    <source>
        <strain evidence="10">MES6</strain>
    </source>
</reference>
<dbReference type="Pfam" id="PF00271">
    <property type="entry name" value="Helicase_C"/>
    <property type="match status" value="1"/>
</dbReference>
<dbReference type="CDD" id="cd18787">
    <property type="entry name" value="SF2_C_DEAD"/>
    <property type="match status" value="1"/>
</dbReference>
<feature type="compositionally biased region" description="Low complexity" evidence="7">
    <location>
        <begin position="530"/>
        <end position="540"/>
    </location>
</feature>
<feature type="domain" description="Helicase ATP-binding" evidence="8">
    <location>
        <begin position="25"/>
        <end position="201"/>
    </location>
</feature>
<feature type="compositionally biased region" description="Basic and acidic residues" evidence="7">
    <location>
        <begin position="629"/>
        <end position="639"/>
    </location>
</feature>
<dbReference type="Pfam" id="PF03880">
    <property type="entry name" value="DbpA"/>
    <property type="match status" value="1"/>
</dbReference>
<feature type="compositionally biased region" description="Basic and acidic residues" evidence="7">
    <location>
        <begin position="578"/>
        <end position="587"/>
    </location>
</feature>
<dbReference type="SUPFAM" id="SSF52540">
    <property type="entry name" value="P-loop containing nucleoside triphosphate hydrolases"/>
    <property type="match status" value="1"/>
</dbReference>